<evidence type="ECO:0000256" key="2">
    <source>
        <dbReference type="ARBA" id="ARBA00022741"/>
    </source>
</evidence>
<dbReference type="PROSITE" id="PS50011">
    <property type="entry name" value="PROTEIN_KINASE_DOM"/>
    <property type="match status" value="1"/>
</dbReference>
<dbReference type="InParanoid" id="G0R097"/>
<dbReference type="InterPro" id="IPR050660">
    <property type="entry name" value="NEK_Ser/Thr_kinase"/>
</dbReference>
<evidence type="ECO:0000256" key="3">
    <source>
        <dbReference type="ARBA" id="ARBA00022777"/>
    </source>
</evidence>
<dbReference type="Gene3D" id="3.30.200.20">
    <property type="entry name" value="Phosphorylase Kinase, domain 1"/>
    <property type="match status" value="1"/>
</dbReference>
<dbReference type="GeneID" id="14905198"/>
<protein>
    <submittedName>
        <fullName evidence="6">Protein kinase domain protein</fullName>
        <ecNumber evidence="6">2.7.1.150</ecNumber>
        <ecNumber evidence="6">3.2.1.4</ecNumber>
    </submittedName>
</protein>
<dbReference type="STRING" id="857967.G0R097"/>
<gene>
    <name evidence="6" type="ORF">IMG5_162890</name>
</gene>
<dbReference type="Pfam" id="PF00069">
    <property type="entry name" value="Pkinase"/>
    <property type="match status" value="1"/>
</dbReference>
<keyword evidence="1 6" id="KW-0808">Transferase</keyword>
<evidence type="ECO:0000313" key="6">
    <source>
        <dbReference type="EMBL" id="EGR29105.1"/>
    </source>
</evidence>
<evidence type="ECO:0000313" key="7">
    <source>
        <dbReference type="Proteomes" id="UP000008983"/>
    </source>
</evidence>
<dbReference type="OrthoDB" id="313094at2759"/>
<dbReference type="Gene3D" id="1.10.510.10">
    <property type="entry name" value="Transferase(Phosphotransferase) domain 1"/>
    <property type="match status" value="1"/>
</dbReference>
<dbReference type="PANTHER" id="PTHR43671:SF106">
    <property type="entry name" value="NIMA-LIKE KINASE"/>
    <property type="match status" value="1"/>
</dbReference>
<accession>G0R097</accession>
<keyword evidence="2" id="KW-0547">Nucleotide-binding</keyword>
<reference evidence="6 7" key="1">
    <citation type="submission" date="2011-07" db="EMBL/GenBank/DDBJ databases">
        <authorList>
            <person name="Coyne R."/>
            <person name="Brami D."/>
            <person name="Johnson J."/>
            <person name="Hostetler J."/>
            <person name="Hannick L."/>
            <person name="Clark T."/>
            <person name="Cassidy-Hanley D."/>
            <person name="Inman J."/>
        </authorList>
    </citation>
    <scope>NUCLEOTIDE SEQUENCE [LARGE SCALE GENOMIC DNA]</scope>
    <source>
        <strain evidence="6 7">G5</strain>
    </source>
</reference>
<evidence type="ECO:0000256" key="1">
    <source>
        <dbReference type="ARBA" id="ARBA00022679"/>
    </source>
</evidence>
<dbReference type="SUPFAM" id="SSF56112">
    <property type="entry name" value="Protein kinase-like (PK-like)"/>
    <property type="match status" value="1"/>
</dbReference>
<keyword evidence="7" id="KW-1185">Reference proteome</keyword>
<keyword evidence="6" id="KW-0378">Hydrolase</keyword>
<keyword evidence="4" id="KW-0067">ATP-binding</keyword>
<feature type="domain" description="Protein kinase" evidence="5">
    <location>
        <begin position="11"/>
        <end position="292"/>
    </location>
</feature>
<dbReference type="InterPro" id="IPR000719">
    <property type="entry name" value="Prot_kinase_dom"/>
</dbReference>
<keyword evidence="6" id="KW-0326">Glycosidase</keyword>
<dbReference type="GO" id="GO:0008810">
    <property type="term" value="F:cellulase activity"/>
    <property type="evidence" value="ECO:0007669"/>
    <property type="project" value="UniProtKB-EC"/>
</dbReference>
<dbReference type="AlphaFoldDB" id="G0R097"/>
<dbReference type="GO" id="GO:0000285">
    <property type="term" value="F:1-phosphatidylinositol-3-phosphate 5-kinase activity"/>
    <property type="evidence" value="ECO:0007669"/>
    <property type="project" value="UniProtKB-EC"/>
</dbReference>
<evidence type="ECO:0000256" key="4">
    <source>
        <dbReference type="ARBA" id="ARBA00022840"/>
    </source>
</evidence>
<dbReference type="Proteomes" id="UP000008983">
    <property type="component" value="Unassembled WGS sequence"/>
</dbReference>
<dbReference type="EMBL" id="GL984183">
    <property type="protein sequence ID" value="EGR29105.1"/>
    <property type="molecule type" value="Genomic_DNA"/>
</dbReference>
<dbReference type="GO" id="GO:0004674">
    <property type="term" value="F:protein serine/threonine kinase activity"/>
    <property type="evidence" value="ECO:0007669"/>
    <property type="project" value="TreeGrafter"/>
</dbReference>
<dbReference type="PANTHER" id="PTHR43671">
    <property type="entry name" value="SERINE/THREONINE-PROTEIN KINASE NEK"/>
    <property type="match status" value="1"/>
</dbReference>
<organism evidence="6 7">
    <name type="scientific">Ichthyophthirius multifiliis</name>
    <name type="common">White spot disease agent</name>
    <name type="synonym">Ich</name>
    <dbReference type="NCBI Taxonomy" id="5932"/>
    <lineage>
        <taxon>Eukaryota</taxon>
        <taxon>Sar</taxon>
        <taxon>Alveolata</taxon>
        <taxon>Ciliophora</taxon>
        <taxon>Intramacronucleata</taxon>
        <taxon>Oligohymenophorea</taxon>
        <taxon>Hymenostomatida</taxon>
        <taxon>Ophryoglenina</taxon>
        <taxon>Ichthyophthirius</taxon>
    </lineage>
</organism>
<dbReference type="InterPro" id="IPR011009">
    <property type="entry name" value="Kinase-like_dom_sf"/>
</dbReference>
<proteinExistence type="predicted"/>
<dbReference type="GO" id="GO:0005524">
    <property type="term" value="F:ATP binding"/>
    <property type="evidence" value="ECO:0007669"/>
    <property type="project" value="UniProtKB-KW"/>
</dbReference>
<name>G0R097_ICHMU</name>
<dbReference type="EC" id="3.2.1.4" evidence="6"/>
<dbReference type="SMART" id="SM00220">
    <property type="entry name" value="S_TKc"/>
    <property type="match status" value="1"/>
</dbReference>
<evidence type="ECO:0000259" key="5">
    <source>
        <dbReference type="PROSITE" id="PS50011"/>
    </source>
</evidence>
<sequence>MGDLLSKANNYQDPEFMNQFQAEYIFLQDHIDHRLGRVKIYQGKQENYIAVKKVFAQQKDQFKQYIEKTLLKNIQFNNHFLIKLYTFQTHQDDSFCSQVNDIEIYLEYYVNTVQEEIQRRIQVNLPYIEQEIWTILYSIISAATYLESKNLSLNDIRPQNVYFTTRGEIKLIPFGMFPEDQTAFQKYMNLNEPCLLSPEQLHKLYTKQFNLNIDQNKSDVFSIGMTILYCMMLQGSSVCYDYENCEINKEVLYNLIQYSSQQYSNFLLHIITLMLQENPQERPFSSTIHAMLQPFEIEIMSLQPFNPDSMLMKQSLLVNGQAKNMIQSKIFPGEHTNIGVSQVIQQQQQEFYNNNNSIMRNSYIGNKQGINDLENSNYNQGNNTFNQGNYFQNVGINQFNQQNNKLINNNNQRNNSYNQINHCFYQQQNNNFDKKYNDIYNQNSYSFNNNNEMHIQVNQAIQRTHQVLGNRLYE</sequence>
<keyword evidence="3 6" id="KW-0418">Kinase</keyword>
<dbReference type="OMA" id="MQQSIYF"/>
<dbReference type="RefSeq" id="XP_004030341.1">
    <property type="nucleotide sequence ID" value="XM_004030293.1"/>
</dbReference>
<dbReference type="EC" id="2.7.1.150" evidence="6"/>